<reference evidence="1 2" key="1">
    <citation type="journal article" date="2014" name="Am. J. Bot.">
        <title>Genome assembly and annotation for red clover (Trifolium pratense; Fabaceae).</title>
        <authorList>
            <person name="Istvanek J."/>
            <person name="Jaros M."/>
            <person name="Krenek A."/>
            <person name="Repkova J."/>
        </authorList>
    </citation>
    <scope>NUCLEOTIDE SEQUENCE [LARGE SCALE GENOMIC DNA]</scope>
    <source>
        <strain evidence="2">cv. Tatra</strain>
        <tissue evidence="1">Young leaves</tissue>
    </source>
</reference>
<gene>
    <name evidence="1" type="ORF">L195_g063926</name>
</gene>
<sequence>VMLYLENHFVLSINGENKGWGGLLMYKSIDGDLVGVVVGDARFLKTGHVSIT</sequence>
<reference evidence="1 2" key="2">
    <citation type="journal article" date="2017" name="Front. Plant Sci.">
        <title>Gene Classification and Mining of Molecular Markers Useful in Red Clover (Trifolium pratense) Breeding.</title>
        <authorList>
            <person name="Istvanek J."/>
            <person name="Dluhosova J."/>
            <person name="Dluhos P."/>
            <person name="Patkova L."/>
            <person name="Nedelnik J."/>
            <person name="Repkova J."/>
        </authorList>
    </citation>
    <scope>NUCLEOTIDE SEQUENCE [LARGE SCALE GENOMIC DNA]</scope>
    <source>
        <strain evidence="2">cv. Tatra</strain>
        <tissue evidence="1">Young leaves</tissue>
    </source>
</reference>
<dbReference type="AlphaFoldDB" id="A0A2K3KPU3"/>
<organism evidence="1 2">
    <name type="scientific">Trifolium pratense</name>
    <name type="common">Red clover</name>
    <dbReference type="NCBI Taxonomy" id="57577"/>
    <lineage>
        <taxon>Eukaryota</taxon>
        <taxon>Viridiplantae</taxon>
        <taxon>Streptophyta</taxon>
        <taxon>Embryophyta</taxon>
        <taxon>Tracheophyta</taxon>
        <taxon>Spermatophyta</taxon>
        <taxon>Magnoliopsida</taxon>
        <taxon>eudicotyledons</taxon>
        <taxon>Gunneridae</taxon>
        <taxon>Pentapetalae</taxon>
        <taxon>rosids</taxon>
        <taxon>fabids</taxon>
        <taxon>Fabales</taxon>
        <taxon>Fabaceae</taxon>
        <taxon>Papilionoideae</taxon>
        <taxon>50 kb inversion clade</taxon>
        <taxon>NPAAA clade</taxon>
        <taxon>Hologalegina</taxon>
        <taxon>IRL clade</taxon>
        <taxon>Trifolieae</taxon>
        <taxon>Trifolium</taxon>
    </lineage>
</organism>
<proteinExistence type="predicted"/>
<evidence type="ECO:0000313" key="1">
    <source>
        <dbReference type="EMBL" id="PNX68321.1"/>
    </source>
</evidence>
<dbReference type="Proteomes" id="UP000236291">
    <property type="component" value="Unassembled WGS sequence"/>
</dbReference>
<comment type="caution">
    <text evidence="1">The sequence shown here is derived from an EMBL/GenBank/DDBJ whole genome shotgun (WGS) entry which is preliminary data.</text>
</comment>
<protein>
    <submittedName>
        <fullName evidence="1">Uncharacterized protein</fullName>
    </submittedName>
</protein>
<dbReference type="EMBL" id="ASHM01225488">
    <property type="protein sequence ID" value="PNX68321.1"/>
    <property type="molecule type" value="Genomic_DNA"/>
</dbReference>
<accession>A0A2K3KPU3</accession>
<feature type="non-terminal residue" evidence="1">
    <location>
        <position position="1"/>
    </location>
</feature>
<name>A0A2K3KPU3_TRIPR</name>
<evidence type="ECO:0000313" key="2">
    <source>
        <dbReference type="Proteomes" id="UP000236291"/>
    </source>
</evidence>